<sequence length="271" mass="29796">MILFLAGTSDARALAVRIRQAGHPLLATVVTENAAKSLRDADLQVRVGRLTAEEMAALIREKHAYGVVDASHPFAEEASRNAMEAAQTAGVPYVRYERPSWVYDDHPRLTVVDSYEAAAEEAARLKGVVMLTTGSKTLDVFAKRLLHEPGVHLVARMLPRKENMEKCAALGIEQKQIVAMQGPFGPELNRALYRHFGVDVVVTKESGKVGAVDEKVTTALEMGLHVILISRPRLDYGTVYAEPDKIIRHIQQWKGEDNRDTTGVSAGHHTS</sequence>
<gene>
    <name evidence="4" type="ORF">JIR001_02980</name>
</gene>
<evidence type="ECO:0000313" key="5">
    <source>
        <dbReference type="Proteomes" id="UP000677436"/>
    </source>
</evidence>
<dbReference type="Pfam" id="PF02571">
    <property type="entry name" value="CbiJ"/>
    <property type="match status" value="1"/>
</dbReference>
<dbReference type="NCBIfam" id="TIGR00715">
    <property type="entry name" value="precor6x_red"/>
    <property type="match status" value="1"/>
</dbReference>
<dbReference type="InterPro" id="IPR003723">
    <property type="entry name" value="Precorrin-6x_reduct"/>
</dbReference>
<keyword evidence="5" id="KW-1185">Reference proteome</keyword>
<reference evidence="4" key="1">
    <citation type="journal article" date="2013" name="Int. J. Syst. Evol. Microbiol.">
        <title>Polycladomyces abyssicola gen. nov., sp. nov., a thermophilic filamentous bacterium isolated from hemipelagic sediment.</title>
        <authorList>
            <person name="Tsubouchi T."/>
            <person name="Shimane Y."/>
            <person name="Mori K."/>
            <person name="Usui K."/>
            <person name="Hiraki T."/>
            <person name="Tame A."/>
            <person name="Uematsu K."/>
            <person name="Maruyama T."/>
            <person name="Hatada Y."/>
        </authorList>
    </citation>
    <scope>NUCLEOTIDE SEQUENCE</scope>
    <source>
        <strain evidence="4">JIR-001</strain>
    </source>
</reference>
<dbReference type="RefSeq" id="WP_212773885.1">
    <property type="nucleotide sequence ID" value="NZ_AP024601.1"/>
</dbReference>
<evidence type="ECO:0000313" key="4">
    <source>
        <dbReference type="EMBL" id="BCU80515.1"/>
    </source>
</evidence>
<dbReference type="EMBL" id="AP024601">
    <property type="protein sequence ID" value="BCU80515.1"/>
    <property type="molecule type" value="Genomic_DNA"/>
</dbReference>
<proteinExistence type="predicted"/>
<evidence type="ECO:0000256" key="3">
    <source>
        <dbReference type="ARBA" id="ARBA00023002"/>
    </source>
</evidence>
<dbReference type="GO" id="GO:0009236">
    <property type="term" value="P:cobalamin biosynthetic process"/>
    <property type="evidence" value="ECO:0007669"/>
    <property type="project" value="UniProtKB-UniPathway"/>
</dbReference>
<name>A0A8D5UEE0_9BACL</name>
<evidence type="ECO:0000256" key="2">
    <source>
        <dbReference type="ARBA" id="ARBA00022573"/>
    </source>
</evidence>
<protein>
    <submittedName>
        <fullName evidence="4">Precorrin-6A reductase</fullName>
    </submittedName>
</protein>
<dbReference type="PANTHER" id="PTHR36925">
    <property type="entry name" value="COBALT-PRECORRIN-6A REDUCTASE"/>
    <property type="match status" value="1"/>
</dbReference>
<accession>A0A8D5UEE0</accession>
<evidence type="ECO:0000256" key="1">
    <source>
        <dbReference type="ARBA" id="ARBA00004953"/>
    </source>
</evidence>
<comment type="pathway">
    <text evidence="1">Cofactor biosynthesis; adenosylcobalamin biosynthesis.</text>
</comment>
<reference evidence="4" key="2">
    <citation type="journal article" date="2021" name="Microbiol. Resour. Announc.">
        <title>Complete Genome Sequence of Polycladomyces abyssicola JIR-001T, Isolated from Hemipelagic Sediment in Deep Seawater.</title>
        <authorList>
            <person name="Tsubouchi T."/>
            <person name="Kaneko Y."/>
        </authorList>
    </citation>
    <scope>NUCLEOTIDE SEQUENCE</scope>
    <source>
        <strain evidence="4">JIR-001</strain>
    </source>
</reference>
<keyword evidence="3" id="KW-0560">Oxidoreductase</keyword>
<dbReference type="PANTHER" id="PTHR36925:SF1">
    <property type="entry name" value="COBALT-PRECORRIN-6A REDUCTASE"/>
    <property type="match status" value="1"/>
</dbReference>
<dbReference type="UniPathway" id="UPA00148"/>
<keyword evidence="2" id="KW-0169">Cobalamin biosynthesis</keyword>
<dbReference type="KEGG" id="pabs:JIR001_02980"/>
<dbReference type="AlphaFoldDB" id="A0A8D5UEE0"/>
<organism evidence="4 5">
    <name type="scientific">Polycladomyces abyssicola</name>
    <dbReference type="NCBI Taxonomy" id="1125966"/>
    <lineage>
        <taxon>Bacteria</taxon>
        <taxon>Bacillati</taxon>
        <taxon>Bacillota</taxon>
        <taxon>Bacilli</taxon>
        <taxon>Bacillales</taxon>
        <taxon>Thermoactinomycetaceae</taxon>
        <taxon>Polycladomyces</taxon>
    </lineage>
</organism>
<dbReference type="GO" id="GO:0016994">
    <property type="term" value="F:precorrin-6A reductase activity"/>
    <property type="evidence" value="ECO:0007669"/>
    <property type="project" value="InterPro"/>
</dbReference>
<dbReference type="PROSITE" id="PS51014">
    <property type="entry name" value="COBK_CBIJ"/>
    <property type="match status" value="1"/>
</dbReference>
<dbReference type="Proteomes" id="UP000677436">
    <property type="component" value="Chromosome"/>
</dbReference>